<keyword evidence="3" id="KW-1185">Reference proteome</keyword>
<feature type="transmembrane region" description="Helical" evidence="1">
    <location>
        <begin position="7"/>
        <end position="28"/>
    </location>
</feature>
<dbReference type="EMBL" id="JAKZFC010000004">
    <property type="protein sequence ID" value="MCH7322711.1"/>
    <property type="molecule type" value="Genomic_DNA"/>
</dbReference>
<accession>A0ABS9UEF3</accession>
<name>A0ABS9UEF3_9BACL</name>
<feature type="transmembrane region" description="Helical" evidence="1">
    <location>
        <begin position="84"/>
        <end position="100"/>
    </location>
</feature>
<comment type="caution">
    <text evidence="2">The sequence shown here is derived from an EMBL/GenBank/DDBJ whole genome shotgun (WGS) entry which is preliminary data.</text>
</comment>
<keyword evidence="1" id="KW-1133">Transmembrane helix</keyword>
<evidence type="ECO:0000313" key="2">
    <source>
        <dbReference type="EMBL" id="MCH7322711.1"/>
    </source>
</evidence>
<evidence type="ECO:0000313" key="3">
    <source>
        <dbReference type="Proteomes" id="UP001316087"/>
    </source>
</evidence>
<feature type="transmembrane region" description="Helical" evidence="1">
    <location>
        <begin position="106"/>
        <end position="121"/>
    </location>
</feature>
<gene>
    <name evidence="2" type="ORF">LZ480_12500</name>
</gene>
<dbReference type="Proteomes" id="UP001316087">
    <property type="component" value="Unassembled WGS sequence"/>
</dbReference>
<reference evidence="2 3" key="1">
    <citation type="submission" date="2022-03" db="EMBL/GenBank/DDBJ databases">
        <authorList>
            <person name="Jo J.-H."/>
            <person name="Im W.-T."/>
        </authorList>
    </citation>
    <scope>NUCLEOTIDE SEQUENCE [LARGE SCALE GENOMIC DNA]</scope>
    <source>
        <strain evidence="2 3">MA9</strain>
    </source>
</reference>
<keyword evidence="1" id="KW-0472">Membrane</keyword>
<feature type="transmembrane region" description="Helical" evidence="1">
    <location>
        <begin position="43"/>
        <end position="63"/>
    </location>
</feature>
<sequence length="181" mass="21176">MTNLFKMFLFISSYSPLYLIVALSILPYKNFDINSIIQDKVDLTVYIILIVLFILSFLPLVYINKCECNDDIVSKRVSRKNEETLSYLVTYIVPLLAIKMEEISTLITNAILFTLIGFLYVKSNMLHINITFLLFGWNIYEDELGRIIISKENPDYFIRMERGNKELAVKQLGINIYLHRK</sequence>
<evidence type="ECO:0000256" key="1">
    <source>
        <dbReference type="SAM" id="Phobius"/>
    </source>
</evidence>
<protein>
    <submittedName>
        <fullName evidence="2">Uncharacterized protein</fullName>
    </submittedName>
</protein>
<keyword evidence="1" id="KW-0812">Transmembrane</keyword>
<organism evidence="2 3">
    <name type="scientific">Solibacillus palustris</name>
    <dbReference type="NCBI Taxonomy" id="2908203"/>
    <lineage>
        <taxon>Bacteria</taxon>
        <taxon>Bacillati</taxon>
        <taxon>Bacillota</taxon>
        <taxon>Bacilli</taxon>
        <taxon>Bacillales</taxon>
        <taxon>Caryophanaceae</taxon>
        <taxon>Solibacillus</taxon>
    </lineage>
</organism>
<proteinExistence type="predicted"/>
<dbReference type="RefSeq" id="WP_241369774.1">
    <property type="nucleotide sequence ID" value="NZ_JAKZFC010000004.1"/>
</dbReference>